<feature type="compositionally biased region" description="Polar residues" evidence="1">
    <location>
        <begin position="248"/>
        <end position="263"/>
    </location>
</feature>
<evidence type="ECO:0000313" key="3">
    <source>
        <dbReference type="Proteomes" id="UP000254866"/>
    </source>
</evidence>
<dbReference type="Proteomes" id="UP000254866">
    <property type="component" value="Unassembled WGS sequence"/>
</dbReference>
<sequence>MSVTGLGLREKAKGGWHPKGKDGKKESWRGDFKGVNQISGWMGKGKDGKEGDEHVSRPLSTLKDPSEFGPPPKHVNYYGAGAQGTPRSEGLGAPLSREYINETQAQKEAERKAEEEEAAKPKPPPMPYRVDTTGLSTANLPPPPGRKDREDSRTPPQADKRKPPGLPPRLPPRQDSYPSSSSPSPSYGTSTAPPDSHKGILNQGSLNRLGAAGISVPGFGVGESKSKPTLPPPSASSLSHASPPPPQGNSSPINDLQSRFSRLSPTSPKPESPSEGTSFAQKKAAMKTATDFRNDPSSVSLKDARAAASTANNFRERHGDQVASGWQSANKLNNKYGVADKLGGLSGTRTAPAPPPGLPQAQEQENITGAHGVNRPPDMAGLARKKPPPPPPMKKPGLAGSAVSKEPRPPPIPLSSKPKPPVSGYQ</sequence>
<comment type="caution">
    <text evidence="2">The sequence shown here is derived from an EMBL/GenBank/DDBJ whole genome shotgun (WGS) entry which is preliminary data.</text>
</comment>
<evidence type="ECO:0000313" key="2">
    <source>
        <dbReference type="EMBL" id="RDL40575.1"/>
    </source>
</evidence>
<name>A0A370TYH1_9HELO</name>
<accession>A0A370TYH1</accession>
<protein>
    <submittedName>
        <fullName evidence="2">Uncharacterized protein</fullName>
    </submittedName>
</protein>
<feature type="compositionally biased region" description="Basic and acidic residues" evidence="1">
    <location>
        <begin position="145"/>
        <end position="162"/>
    </location>
</feature>
<proteinExistence type="predicted"/>
<feature type="compositionally biased region" description="Basic and acidic residues" evidence="1">
    <location>
        <begin position="8"/>
        <end position="32"/>
    </location>
</feature>
<reference evidence="2 3" key="1">
    <citation type="journal article" date="2018" name="IMA Fungus">
        <title>IMA Genome-F 9: Draft genome sequence of Annulohypoxylon stygium, Aspergillus mulundensis, Berkeleyomyces basicola (syn. Thielaviopsis basicola), Ceratocystis smalleyi, two Cercospora beticola strains, Coleophoma cylindrospora, Fusarium fracticaudum, Phialophora cf. hyalina, and Morchella septimelata.</title>
        <authorList>
            <person name="Wingfield B.D."/>
            <person name="Bills G.F."/>
            <person name="Dong Y."/>
            <person name="Huang W."/>
            <person name="Nel W.J."/>
            <person name="Swalarsk-Parry B.S."/>
            <person name="Vaghefi N."/>
            <person name="Wilken P.M."/>
            <person name="An Z."/>
            <person name="de Beer Z.W."/>
            <person name="De Vos L."/>
            <person name="Chen L."/>
            <person name="Duong T.A."/>
            <person name="Gao Y."/>
            <person name="Hammerbacher A."/>
            <person name="Kikkert J.R."/>
            <person name="Li Y."/>
            <person name="Li H."/>
            <person name="Li K."/>
            <person name="Li Q."/>
            <person name="Liu X."/>
            <person name="Ma X."/>
            <person name="Naidoo K."/>
            <person name="Pethybridge S.J."/>
            <person name="Sun J."/>
            <person name="Steenkamp E.T."/>
            <person name="van der Nest M.A."/>
            <person name="van Wyk S."/>
            <person name="Wingfield M.J."/>
            <person name="Xiong C."/>
            <person name="Yue Q."/>
            <person name="Zhang X."/>
        </authorList>
    </citation>
    <scope>NUCLEOTIDE SEQUENCE [LARGE SCALE GENOMIC DNA]</scope>
    <source>
        <strain evidence="2 3">BP 5553</strain>
    </source>
</reference>
<evidence type="ECO:0000256" key="1">
    <source>
        <dbReference type="SAM" id="MobiDB-lite"/>
    </source>
</evidence>
<dbReference type="OrthoDB" id="3357271at2759"/>
<gene>
    <name evidence="2" type="ORF">BP5553_00554</name>
</gene>
<dbReference type="GeneID" id="43593403"/>
<feature type="compositionally biased region" description="Basic and acidic residues" evidence="1">
    <location>
        <begin position="105"/>
        <end position="120"/>
    </location>
</feature>
<feature type="region of interest" description="Disordered" evidence="1">
    <location>
        <begin position="1"/>
        <end position="325"/>
    </location>
</feature>
<feature type="compositionally biased region" description="Basic and acidic residues" evidence="1">
    <location>
        <begin position="44"/>
        <end position="56"/>
    </location>
</feature>
<dbReference type="EMBL" id="NPIC01000001">
    <property type="protein sequence ID" value="RDL40575.1"/>
    <property type="molecule type" value="Genomic_DNA"/>
</dbReference>
<dbReference type="RefSeq" id="XP_031873231.1">
    <property type="nucleotide sequence ID" value="XM_032009177.1"/>
</dbReference>
<feature type="region of interest" description="Disordered" evidence="1">
    <location>
        <begin position="340"/>
        <end position="426"/>
    </location>
</feature>
<dbReference type="STRING" id="2656787.A0A370TYH1"/>
<dbReference type="AlphaFoldDB" id="A0A370TYH1"/>
<keyword evidence="3" id="KW-1185">Reference proteome</keyword>
<feature type="compositionally biased region" description="Low complexity" evidence="1">
    <location>
        <begin position="176"/>
        <end position="194"/>
    </location>
</feature>
<organism evidence="2 3">
    <name type="scientific">Venustampulla echinocandica</name>
    <dbReference type="NCBI Taxonomy" id="2656787"/>
    <lineage>
        <taxon>Eukaryota</taxon>
        <taxon>Fungi</taxon>
        <taxon>Dikarya</taxon>
        <taxon>Ascomycota</taxon>
        <taxon>Pezizomycotina</taxon>
        <taxon>Leotiomycetes</taxon>
        <taxon>Helotiales</taxon>
        <taxon>Pleuroascaceae</taxon>
        <taxon>Venustampulla</taxon>
    </lineage>
</organism>
<feature type="compositionally biased region" description="Pro residues" evidence="1">
    <location>
        <begin position="409"/>
        <end position="426"/>
    </location>
</feature>